<proteinExistence type="predicted"/>
<name>A0AC58U558_TOBAC</name>
<evidence type="ECO:0000313" key="2">
    <source>
        <dbReference type="RefSeq" id="XP_075104608.1"/>
    </source>
</evidence>
<sequence>MASPFCPFLYIGNALLQIDLRTDTATKLFTCGPPQGRSYMPVLHIVAMTIDPRNSNFFAVAGSVEFARIFDIRKYKRDGSVDFGQPVDYFCPSHLIGDEGVGITGLAFSDQSELLVSYLDEFIYLFTKDMELVPDQSTTPPVSHDTDAGEIDPDHQSRASPSQDSGTDVGLQVYKGHINC</sequence>
<gene>
    <name evidence="2" type="primary">LOC107808518</name>
</gene>
<protein>
    <submittedName>
        <fullName evidence="2">Uncharacterized protein LOC107808518</fullName>
    </submittedName>
</protein>
<accession>A0AC58U558</accession>
<keyword evidence="1" id="KW-1185">Reference proteome</keyword>
<dbReference type="RefSeq" id="XP_075104608.1">
    <property type="nucleotide sequence ID" value="XM_075248507.1"/>
</dbReference>
<organism evidence="1 2">
    <name type="scientific">Nicotiana tabacum</name>
    <name type="common">Common tobacco</name>
    <dbReference type="NCBI Taxonomy" id="4097"/>
    <lineage>
        <taxon>Eukaryota</taxon>
        <taxon>Viridiplantae</taxon>
        <taxon>Streptophyta</taxon>
        <taxon>Embryophyta</taxon>
        <taxon>Tracheophyta</taxon>
        <taxon>Spermatophyta</taxon>
        <taxon>Magnoliopsida</taxon>
        <taxon>eudicotyledons</taxon>
        <taxon>Gunneridae</taxon>
        <taxon>Pentapetalae</taxon>
        <taxon>asterids</taxon>
        <taxon>lamiids</taxon>
        <taxon>Solanales</taxon>
        <taxon>Solanaceae</taxon>
        <taxon>Nicotianoideae</taxon>
        <taxon>Nicotianeae</taxon>
        <taxon>Nicotiana</taxon>
    </lineage>
</organism>
<evidence type="ECO:0000313" key="1">
    <source>
        <dbReference type="Proteomes" id="UP000790787"/>
    </source>
</evidence>
<reference evidence="1" key="1">
    <citation type="journal article" date="2014" name="Nat. Commun.">
        <title>The tobacco genome sequence and its comparison with those of tomato and potato.</title>
        <authorList>
            <person name="Sierro N."/>
            <person name="Battey J.N."/>
            <person name="Ouadi S."/>
            <person name="Bakaher N."/>
            <person name="Bovet L."/>
            <person name="Willig A."/>
            <person name="Goepfert S."/>
            <person name="Peitsch M.C."/>
            <person name="Ivanov N.V."/>
        </authorList>
    </citation>
    <scope>NUCLEOTIDE SEQUENCE [LARGE SCALE GENOMIC DNA]</scope>
</reference>
<dbReference type="Proteomes" id="UP000790787">
    <property type="component" value="Chromosome 24"/>
</dbReference>
<reference evidence="2" key="2">
    <citation type="submission" date="2025-08" db="UniProtKB">
        <authorList>
            <consortium name="RefSeq"/>
        </authorList>
    </citation>
    <scope>IDENTIFICATION</scope>
    <source>
        <tissue evidence="2">Leaf</tissue>
    </source>
</reference>